<name>A0A4V4N956_9NEIS</name>
<dbReference type="GO" id="GO:0000976">
    <property type="term" value="F:transcription cis-regulatory region binding"/>
    <property type="evidence" value="ECO:0007669"/>
    <property type="project" value="TreeGrafter"/>
</dbReference>
<dbReference type="Pfam" id="PF01475">
    <property type="entry name" value="FUR"/>
    <property type="match status" value="1"/>
</dbReference>
<evidence type="ECO:0000313" key="8">
    <source>
        <dbReference type="EMBL" id="TIC86963.1"/>
    </source>
</evidence>
<evidence type="ECO:0000313" key="9">
    <source>
        <dbReference type="Proteomes" id="UP000308891"/>
    </source>
</evidence>
<dbReference type="GO" id="GO:0003700">
    <property type="term" value="F:DNA-binding transcription factor activity"/>
    <property type="evidence" value="ECO:0007669"/>
    <property type="project" value="InterPro"/>
</dbReference>
<feature type="binding site" evidence="7">
    <location>
        <position position="139"/>
    </location>
    <ligand>
        <name>Zn(2+)</name>
        <dbReference type="ChEBI" id="CHEBI:29105"/>
    </ligand>
</feature>
<dbReference type="GO" id="GO:0045892">
    <property type="term" value="P:negative regulation of DNA-templated transcription"/>
    <property type="evidence" value="ECO:0007669"/>
    <property type="project" value="TreeGrafter"/>
</dbReference>
<feature type="binding site" evidence="7">
    <location>
        <position position="142"/>
    </location>
    <ligand>
        <name>Zn(2+)</name>
        <dbReference type="ChEBI" id="CHEBI:29105"/>
    </ligand>
</feature>
<feature type="binding site" evidence="7">
    <location>
        <position position="99"/>
    </location>
    <ligand>
        <name>Zn(2+)</name>
        <dbReference type="ChEBI" id="CHEBI:29105"/>
    </ligand>
</feature>
<gene>
    <name evidence="8" type="ORF">E5K04_00685</name>
</gene>
<dbReference type="Gene3D" id="3.30.1490.190">
    <property type="match status" value="1"/>
</dbReference>
<sequence length="143" mass="15235">MNTSDYLAAADATCAASGTRLTALRRRVLELVLGYPGVVKAYQVLADLQAERGVVAPPTVYRALDYLAQQGMLHRVDALNGYIVCHHFECSHRALILACERCGKVTELSGDDAFAALSASASAAGFVPREQTLVLTGCCKECA</sequence>
<dbReference type="InterPro" id="IPR002481">
    <property type="entry name" value="FUR"/>
</dbReference>
<dbReference type="InterPro" id="IPR043135">
    <property type="entry name" value="Fur_C"/>
</dbReference>
<keyword evidence="9" id="KW-1185">Reference proteome</keyword>
<evidence type="ECO:0000256" key="3">
    <source>
        <dbReference type="ARBA" id="ARBA00022833"/>
    </source>
</evidence>
<organism evidence="8 9">
    <name type="scientific">Crenobacter intestini</name>
    <dbReference type="NCBI Taxonomy" id="2563443"/>
    <lineage>
        <taxon>Bacteria</taxon>
        <taxon>Pseudomonadati</taxon>
        <taxon>Pseudomonadota</taxon>
        <taxon>Betaproteobacteria</taxon>
        <taxon>Neisseriales</taxon>
        <taxon>Neisseriaceae</taxon>
        <taxon>Crenobacter</taxon>
    </lineage>
</organism>
<evidence type="ECO:0000256" key="4">
    <source>
        <dbReference type="ARBA" id="ARBA00023015"/>
    </source>
</evidence>
<dbReference type="OrthoDB" id="9801127at2"/>
<proteinExistence type="inferred from homology"/>
<comment type="cofactor">
    <cofactor evidence="7">
        <name>Zn(2+)</name>
        <dbReference type="ChEBI" id="CHEBI:29105"/>
    </cofactor>
    <text evidence="7">Binds 1 zinc ion per subunit.</text>
</comment>
<dbReference type="SUPFAM" id="SSF46785">
    <property type="entry name" value="Winged helix' DNA-binding domain"/>
    <property type="match status" value="1"/>
</dbReference>
<dbReference type="EMBL" id="STGJ01000001">
    <property type="protein sequence ID" value="TIC86963.1"/>
    <property type="molecule type" value="Genomic_DNA"/>
</dbReference>
<reference evidence="8 9" key="1">
    <citation type="submission" date="2019-04" db="EMBL/GenBank/DDBJ databases">
        <title>Crenobacter sp. nov.</title>
        <authorList>
            <person name="Shi S."/>
        </authorList>
    </citation>
    <scope>NUCLEOTIDE SEQUENCE [LARGE SCALE GENOMIC DNA]</scope>
    <source>
        <strain evidence="8 9">GY 70310</strain>
    </source>
</reference>
<keyword evidence="3 7" id="KW-0862">Zinc</keyword>
<dbReference type="GO" id="GO:0005829">
    <property type="term" value="C:cytosol"/>
    <property type="evidence" value="ECO:0007669"/>
    <property type="project" value="TreeGrafter"/>
</dbReference>
<dbReference type="GO" id="GO:0008270">
    <property type="term" value="F:zinc ion binding"/>
    <property type="evidence" value="ECO:0007669"/>
    <property type="project" value="TreeGrafter"/>
</dbReference>
<dbReference type="PANTHER" id="PTHR33202">
    <property type="entry name" value="ZINC UPTAKE REGULATION PROTEIN"/>
    <property type="match status" value="1"/>
</dbReference>
<evidence type="ECO:0000256" key="1">
    <source>
        <dbReference type="ARBA" id="ARBA00007957"/>
    </source>
</evidence>
<dbReference type="InterPro" id="IPR036390">
    <property type="entry name" value="WH_DNA-bd_sf"/>
</dbReference>
<evidence type="ECO:0000256" key="5">
    <source>
        <dbReference type="ARBA" id="ARBA00023125"/>
    </source>
</evidence>
<dbReference type="InterPro" id="IPR036388">
    <property type="entry name" value="WH-like_DNA-bd_sf"/>
</dbReference>
<comment type="caution">
    <text evidence="8">The sequence shown here is derived from an EMBL/GenBank/DDBJ whole genome shotgun (WGS) entry which is preliminary data.</text>
</comment>
<evidence type="ECO:0000256" key="6">
    <source>
        <dbReference type="ARBA" id="ARBA00023163"/>
    </source>
</evidence>
<feature type="binding site" evidence="7">
    <location>
        <position position="102"/>
    </location>
    <ligand>
        <name>Zn(2+)</name>
        <dbReference type="ChEBI" id="CHEBI:29105"/>
    </ligand>
</feature>
<keyword evidence="6" id="KW-0804">Transcription</keyword>
<keyword evidence="7" id="KW-0479">Metal-binding</keyword>
<dbReference type="Proteomes" id="UP000308891">
    <property type="component" value="Unassembled WGS sequence"/>
</dbReference>
<protein>
    <submittedName>
        <fullName evidence="8">Transcriptional repressor</fullName>
    </submittedName>
</protein>
<evidence type="ECO:0000256" key="2">
    <source>
        <dbReference type="ARBA" id="ARBA00022491"/>
    </source>
</evidence>
<dbReference type="PANTHER" id="PTHR33202:SF6">
    <property type="entry name" value="ZINC UPTAKE REGULATION PROTEIN"/>
    <property type="match status" value="1"/>
</dbReference>
<dbReference type="AlphaFoldDB" id="A0A4V4N956"/>
<keyword evidence="2" id="KW-0678">Repressor</keyword>
<dbReference type="Gene3D" id="1.10.10.10">
    <property type="entry name" value="Winged helix-like DNA-binding domain superfamily/Winged helix DNA-binding domain"/>
    <property type="match status" value="1"/>
</dbReference>
<dbReference type="GO" id="GO:1900376">
    <property type="term" value="P:regulation of secondary metabolite biosynthetic process"/>
    <property type="evidence" value="ECO:0007669"/>
    <property type="project" value="TreeGrafter"/>
</dbReference>
<keyword evidence="4" id="KW-0805">Transcription regulation</keyword>
<keyword evidence="5" id="KW-0238">DNA-binding</keyword>
<evidence type="ECO:0000256" key="7">
    <source>
        <dbReference type="PIRSR" id="PIRSR602481-1"/>
    </source>
</evidence>
<accession>A0A4V4N956</accession>
<comment type="similarity">
    <text evidence="1">Belongs to the Fur family.</text>
</comment>
<dbReference type="RefSeq" id="WP_136550974.1">
    <property type="nucleotide sequence ID" value="NZ_STGJ01000001.1"/>
</dbReference>